<sequence>MISSFCFLPSLPPTIRVLCPCIRAGKAFTHETFTGASGTAGTAWWPATLARASLSWTGPRTTMDGRLSMYPSTTTRLAHSVYLPLLPPPPYPSLLYPPLPSPQTHKIVGRETSA</sequence>
<dbReference type="Proteomes" id="UP000735302">
    <property type="component" value="Unassembled WGS sequence"/>
</dbReference>
<dbReference type="AlphaFoldDB" id="A0AAV3Z5A8"/>
<protein>
    <submittedName>
        <fullName evidence="1">Uncharacterized protein</fullName>
    </submittedName>
</protein>
<name>A0AAV3Z5A8_9GAST</name>
<evidence type="ECO:0000313" key="1">
    <source>
        <dbReference type="EMBL" id="GFN94490.1"/>
    </source>
</evidence>
<accession>A0AAV3Z5A8</accession>
<dbReference type="EMBL" id="BLXT01002457">
    <property type="protein sequence ID" value="GFN94490.1"/>
    <property type="molecule type" value="Genomic_DNA"/>
</dbReference>
<keyword evidence="2" id="KW-1185">Reference proteome</keyword>
<organism evidence="1 2">
    <name type="scientific">Plakobranchus ocellatus</name>
    <dbReference type="NCBI Taxonomy" id="259542"/>
    <lineage>
        <taxon>Eukaryota</taxon>
        <taxon>Metazoa</taxon>
        <taxon>Spiralia</taxon>
        <taxon>Lophotrochozoa</taxon>
        <taxon>Mollusca</taxon>
        <taxon>Gastropoda</taxon>
        <taxon>Heterobranchia</taxon>
        <taxon>Euthyneura</taxon>
        <taxon>Panpulmonata</taxon>
        <taxon>Sacoglossa</taxon>
        <taxon>Placobranchoidea</taxon>
        <taxon>Plakobranchidae</taxon>
        <taxon>Plakobranchus</taxon>
    </lineage>
</organism>
<comment type="caution">
    <text evidence="1">The sequence shown here is derived from an EMBL/GenBank/DDBJ whole genome shotgun (WGS) entry which is preliminary data.</text>
</comment>
<reference evidence="1 2" key="1">
    <citation type="journal article" date="2021" name="Elife">
        <title>Chloroplast acquisition without the gene transfer in kleptoplastic sea slugs, Plakobranchus ocellatus.</title>
        <authorList>
            <person name="Maeda T."/>
            <person name="Takahashi S."/>
            <person name="Yoshida T."/>
            <person name="Shimamura S."/>
            <person name="Takaki Y."/>
            <person name="Nagai Y."/>
            <person name="Toyoda A."/>
            <person name="Suzuki Y."/>
            <person name="Arimoto A."/>
            <person name="Ishii H."/>
            <person name="Satoh N."/>
            <person name="Nishiyama T."/>
            <person name="Hasebe M."/>
            <person name="Maruyama T."/>
            <person name="Minagawa J."/>
            <person name="Obokata J."/>
            <person name="Shigenobu S."/>
        </authorList>
    </citation>
    <scope>NUCLEOTIDE SEQUENCE [LARGE SCALE GENOMIC DNA]</scope>
</reference>
<gene>
    <name evidence="1" type="ORF">PoB_002099600</name>
</gene>
<evidence type="ECO:0000313" key="2">
    <source>
        <dbReference type="Proteomes" id="UP000735302"/>
    </source>
</evidence>
<proteinExistence type="predicted"/>